<evidence type="ECO:0000313" key="1">
    <source>
        <dbReference type="EMBL" id="ONK63710.1"/>
    </source>
</evidence>
<accession>A0A5P1EI19</accession>
<reference evidence="2" key="1">
    <citation type="journal article" date="2017" name="Nat. Commun.">
        <title>The asparagus genome sheds light on the origin and evolution of a young Y chromosome.</title>
        <authorList>
            <person name="Harkess A."/>
            <person name="Zhou J."/>
            <person name="Xu C."/>
            <person name="Bowers J.E."/>
            <person name="Van der Hulst R."/>
            <person name="Ayyampalayam S."/>
            <person name="Mercati F."/>
            <person name="Riccardi P."/>
            <person name="McKain M.R."/>
            <person name="Kakrana A."/>
            <person name="Tang H."/>
            <person name="Ray J."/>
            <person name="Groenendijk J."/>
            <person name="Arikit S."/>
            <person name="Mathioni S.M."/>
            <person name="Nakano M."/>
            <person name="Shan H."/>
            <person name="Telgmann-Rauber A."/>
            <person name="Kanno A."/>
            <person name="Yue Z."/>
            <person name="Chen H."/>
            <person name="Li W."/>
            <person name="Chen Y."/>
            <person name="Xu X."/>
            <person name="Zhang Y."/>
            <person name="Luo S."/>
            <person name="Chen H."/>
            <person name="Gao J."/>
            <person name="Mao Z."/>
            <person name="Pires J.C."/>
            <person name="Luo M."/>
            <person name="Kudrna D."/>
            <person name="Wing R.A."/>
            <person name="Meyers B.C."/>
            <person name="Yi K."/>
            <person name="Kong H."/>
            <person name="Lavrijsen P."/>
            <person name="Sunseri F."/>
            <person name="Falavigna A."/>
            <person name="Ye Y."/>
            <person name="Leebens-Mack J.H."/>
            <person name="Chen G."/>
        </authorList>
    </citation>
    <scope>NUCLEOTIDE SEQUENCE [LARGE SCALE GENOMIC DNA]</scope>
    <source>
        <strain evidence="2">cv. DH0086</strain>
    </source>
</reference>
<name>A0A5P1EI19_ASPOF</name>
<dbReference type="EMBL" id="CM007387">
    <property type="protein sequence ID" value="ONK63710.1"/>
    <property type="molecule type" value="Genomic_DNA"/>
</dbReference>
<dbReference type="AlphaFoldDB" id="A0A5P1EI19"/>
<proteinExistence type="predicted"/>
<evidence type="ECO:0000313" key="2">
    <source>
        <dbReference type="Proteomes" id="UP000243459"/>
    </source>
</evidence>
<sequence length="150" mass="15483">MAYDRKRSRHAIAKSASKRILLVTNAAIGEHHPSPDPHATASVELGDGRMEAIRAVGCRKIGIGAAFGVAISKRVRERGDVVVVPPLAGGGVAHEVVEDVGEADGKGIPSCVLSLVAENADYRGVGPAGCRSCGQCKQQGRGGDELLSCC</sequence>
<keyword evidence="2" id="KW-1185">Reference proteome</keyword>
<dbReference type="Proteomes" id="UP000243459">
    <property type="component" value="Chromosome 7"/>
</dbReference>
<organism evidence="1 2">
    <name type="scientific">Asparagus officinalis</name>
    <name type="common">Garden asparagus</name>
    <dbReference type="NCBI Taxonomy" id="4686"/>
    <lineage>
        <taxon>Eukaryota</taxon>
        <taxon>Viridiplantae</taxon>
        <taxon>Streptophyta</taxon>
        <taxon>Embryophyta</taxon>
        <taxon>Tracheophyta</taxon>
        <taxon>Spermatophyta</taxon>
        <taxon>Magnoliopsida</taxon>
        <taxon>Liliopsida</taxon>
        <taxon>Asparagales</taxon>
        <taxon>Asparagaceae</taxon>
        <taxon>Asparagoideae</taxon>
        <taxon>Asparagus</taxon>
    </lineage>
</organism>
<protein>
    <submittedName>
        <fullName evidence="1">Uncharacterized protein</fullName>
    </submittedName>
</protein>
<dbReference type="Gramene" id="ONK63710">
    <property type="protein sequence ID" value="ONK63710"/>
    <property type="gene ID" value="A4U43_C07F18080"/>
</dbReference>
<gene>
    <name evidence="1" type="ORF">A4U43_C07F18080</name>
</gene>